<keyword evidence="3" id="KW-1185">Reference proteome</keyword>
<dbReference type="RefSeq" id="WP_261693722.1">
    <property type="nucleotide sequence ID" value="NZ_CP104694.1"/>
</dbReference>
<feature type="signal peptide" evidence="1">
    <location>
        <begin position="1"/>
        <end position="24"/>
    </location>
</feature>
<keyword evidence="1" id="KW-0732">Signal</keyword>
<name>A0ABY6BB28_9GAMM</name>
<accession>A0ABY6BB28</accession>
<evidence type="ECO:0000256" key="1">
    <source>
        <dbReference type="SAM" id="SignalP"/>
    </source>
</evidence>
<organism evidence="2 3">
    <name type="scientific">Tahibacter amnicola</name>
    <dbReference type="NCBI Taxonomy" id="2976241"/>
    <lineage>
        <taxon>Bacteria</taxon>
        <taxon>Pseudomonadati</taxon>
        <taxon>Pseudomonadota</taxon>
        <taxon>Gammaproteobacteria</taxon>
        <taxon>Lysobacterales</taxon>
        <taxon>Rhodanobacteraceae</taxon>
        <taxon>Tahibacter</taxon>
    </lineage>
</organism>
<evidence type="ECO:0000313" key="2">
    <source>
        <dbReference type="EMBL" id="UXI66742.1"/>
    </source>
</evidence>
<reference evidence="2" key="1">
    <citation type="submission" date="2022-09" db="EMBL/GenBank/DDBJ databases">
        <title>Tahibacter sp. nov., isolated from a fresh water.</title>
        <authorList>
            <person name="Baek J.H."/>
            <person name="Lee J.K."/>
            <person name="Kim J.M."/>
            <person name="Jeon C.O."/>
        </authorList>
    </citation>
    <scope>NUCLEOTIDE SEQUENCE</scope>
    <source>
        <strain evidence="2">W38</strain>
    </source>
</reference>
<dbReference type="InterPro" id="IPR014917">
    <property type="entry name" value="DUF1800"/>
</dbReference>
<evidence type="ECO:0000313" key="3">
    <source>
        <dbReference type="Proteomes" id="UP001064632"/>
    </source>
</evidence>
<dbReference type="EMBL" id="CP104694">
    <property type="protein sequence ID" value="UXI66742.1"/>
    <property type="molecule type" value="Genomic_DNA"/>
</dbReference>
<dbReference type="Proteomes" id="UP001064632">
    <property type="component" value="Chromosome"/>
</dbReference>
<dbReference type="PANTHER" id="PTHR43737:SF1">
    <property type="entry name" value="DUF1501 DOMAIN-CONTAINING PROTEIN"/>
    <property type="match status" value="1"/>
</dbReference>
<dbReference type="Pfam" id="PF08811">
    <property type="entry name" value="DUF1800"/>
    <property type="match status" value="1"/>
</dbReference>
<dbReference type="PANTHER" id="PTHR43737">
    <property type="entry name" value="BLL7424 PROTEIN"/>
    <property type="match status" value="1"/>
</dbReference>
<protein>
    <submittedName>
        <fullName evidence="2">DUF1800 domain-containing protein</fullName>
    </submittedName>
</protein>
<sequence>MKHHVLAGFTALLCTAVLSTPVTARTIFRSGFEAPTDIPATDAQAARFLTQATFGPTTADIARVRTIGFSRWIDEQFAIAPTSARTYMQAVDAANGNDSVTHETRYDRWFHTAAYGPDQLRQRMAWALSQIFVISDQNGTLKNESLYVAEYADLLARNAFGFYRPLLEEVTFNQSMGKYLSHFRNRKAGPGIEPDENYAREIMQLFSIGLVERDLNFEPVLGDDGLPVPTYDQEVITNFAKLFTGFNYANATNIFNGSNSLQPMTCIAAEHDFSEKKVLGGIVLPANAPSCVADVRAGLDVIASHPNVAPFIARQLIQRFVTSNPSGAYIRRVARVFRDNGDGEAGDLQAVIKAILLDPEARNDAPPANFGKLREPLLRLTALWRAWDAQPPPTSPTGEIDMGIKFNAVYDYAQRPLSAPTVFNFYEPDYQPPGAMAGAGLYSPELQIISESTAYSISSSLSKYSFDAYVGMNSPPNNRPLLNLTALAAMSSPAAMVDHVNQRMLYGAMSTSLRDNLLQLLAEMGNASSTAKARALVLMVAISPDYATQR</sequence>
<proteinExistence type="predicted"/>
<gene>
    <name evidence="2" type="ORF">N4264_18580</name>
</gene>
<feature type="chain" id="PRO_5045268195" evidence="1">
    <location>
        <begin position="25"/>
        <end position="550"/>
    </location>
</feature>